<evidence type="ECO:0000313" key="2">
    <source>
        <dbReference type="EMBL" id="JAD84432.1"/>
    </source>
</evidence>
<accession>A0A0A9DKZ1</accession>
<dbReference type="InterPro" id="IPR019393">
    <property type="entry name" value="WASH_strumpellin"/>
</dbReference>
<dbReference type="GO" id="GO:0071203">
    <property type="term" value="C:WASH complex"/>
    <property type="evidence" value="ECO:0007669"/>
    <property type="project" value="InterPro"/>
</dbReference>
<proteinExistence type="inferred from homology"/>
<protein>
    <submittedName>
        <fullName evidence="2">Uncharacterized protein</fullName>
    </submittedName>
</protein>
<dbReference type="GO" id="GO:0051125">
    <property type="term" value="P:regulation of actin nucleation"/>
    <property type="evidence" value="ECO:0007669"/>
    <property type="project" value="TreeGrafter"/>
</dbReference>
<comment type="similarity">
    <text evidence="1">Belongs to the strumpellin family.</text>
</comment>
<name>A0A0A9DKZ1_ARUDO</name>
<reference evidence="2" key="1">
    <citation type="submission" date="2014-09" db="EMBL/GenBank/DDBJ databases">
        <authorList>
            <person name="Magalhaes I.L.F."/>
            <person name="Oliveira U."/>
            <person name="Santos F.R."/>
            <person name="Vidigal T.H.D.A."/>
            <person name="Brescovit A.D."/>
            <person name="Santos A.J."/>
        </authorList>
    </citation>
    <scope>NUCLEOTIDE SEQUENCE</scope>
    <source>
        <tissue evidence="2">Shoot tissue taken approximately 20 cm above the soil surface</tissue>
    </source>
</reference>
<reference evidence="2" key="2">
    <citation type="journal article" date="2015" name="Data Brief">
        <title>Shoot transcriptome of the giant reed, Arundo donax.</title>
        <authorList>
            <person name="Barrero R.A."/>
            <person name="Guerrero F.D."/>
            <person name="Moolhuijzen P."/>
            <person name="Goolsby J.A."/>
            <person name="Tidwell J."/>
            <person name="Bellgard S.E."/>
            <person name="Bellgard M.I."/>
        </authorList>
    </citation>
    <scope>NUCLEOTIDE SEQUENCE</scope>
    <source>
        <tissue evidence="2">Shoot tissue taken approximately 20 cm above the soil surface</tissue>
    </source>
</reference>
<dbReference type="PANTHER" id="PTHR15691:SF6">
    <property type="entry name" value="WASH COMPLEX SUBUNIT 5"/>
    <property type="match status" value="1"/>
</dbReference>
<dbReference type="PANTHER" id="PTHR15691">
    <property type="entry name" value="WASH COMPLEX SUBUNIT 5"/>
    <property type="match status" value="1"/>
</dbReference>
<evidence type="ECO:0000256" key="1">
    <source>
        <dbReference type="ARBA" id="ARBA00006224"/>
    </source>
</evidence>
<dbReference type="GO" id="GO:0030041">
    <property type="term" value="P:actin filament polymerization"/>
    <property type="evidence" value="ECO:0007669"/>
    <property type="project" value="TreeGrafter"/>
</dbReference>
<organism evidence="2">
    <name type="scientific">Arundo donax</name>
    <name type="common">Giant reed</name>
    <name type="synonym">Donax arundinaceus</name>
    <dbReference type="NCBI Taxonomy" id="35708"/>
    <lineage>
        <taxon>Eukaryota</taxon>
        <taxon>Viridiplantae</taxon>
        <taxon>Streptophyta</taxon>
        <taxon>Embryophyta</taxon>
        <taxon>Tracheophyta</taxon>
        <taxon>Spermatophyta</taxon>
        <taxon>Magnoliopsida</taxon>
        <taxon>Liliopsida</taxon>
        <taxon>Poales</taxon>
        <taxon>Poaceae</taxon>
        <taxon>PACMAD clade</taxon>
        <taxon>Arundinoideae</taxon>
        <taxon>Arundineae</taxon>
        <taxon>Arundo</taxon>
    </lineage>
</organism>
<dbReference type="GO" id="GO:0005768">
    <property type="term" value="C:endosome"/>
    <property type="evidence" value="ECO:0007669"/>
    <property type="project" value="TreeGrafter"/>
</dbReference>
<dbReference type="Pfam" id="PF10266">
    <property type="entry name" value="Strumpellin"/>
    <property type="match status" value="1"/>
</dbReference>
<dbReference type="GO" id="GO:0140285">
    <property type="term" value="P:endosome fission"/>
    <property type="evidence" value="ECO:0007669"/>
    <property type="project" value="TreeGrafter"/>
</dbReference>
<sequence>MIGWFDAGGHELLGMSFFNLLELCVGQVGLACLDSLIHILIKQSMENTVKDLHTLVDTKCQEELKKLDDLLGPPMSIPVMGWSSYKQMVKMFHSSWGPLVEKLATIGQLQLVRNLISFKLRSACKIKANTITSAVKVLVSSLSVHKGKFERGAEDQTVRLFLHNIKEQQNFCGLLSPIQAIYISEDPPMFLTRLLSLFSISQLSRYVLDVHLGNLTSSLKKSIADFSAMIIGLKYTPAAV</sequence>
<dbReference type="GO" id="GO:0007032">
    <property type="term" value="P:endosome organization"/>
    <property type="evidence" value="ECO:0007669"/>
    <property type="project" value="TreeGrafter"/>
</dbReference>
<dbReference type="AlphaFoldDB" id="A0A0A9DKZ1"/>
<dbReference type="EMBL" id="GBRH01213463">
    <property type="protein sequence ID" value="JAD84432.1"/>
    <property type="molecule type" value="Transcribed_RNA"/>
</dbReference>